<dbReference type="SFLD" id="SFLDG01212">
    <property type="entry name" value="Phytoene_synthase_like"/>
    <property type="match status" value="1"/>
</dbReference>
<dbReference type="PANTHER" id="PTHR31480">
    <property type="entry name" value="BIFUNCTIONAL LYCOPENE CYCLASE/PHYTOENE SYNTHASE"/>
    <property type="match status" value="1"/>
</dbReference>
<dbReference type="SFLD" id="SFLDS00005">
    <property type="entry name" value="Isoprenoid_Synthase_Type_I"/>
    <property type="match status" value="1"/>
</dbReference>
<dbReference type="AlphaFoldDB" id="A0A6I4SVK5"/>
<dbReference type="PROSITE" id="PS01045">
    <property type="entry name" value="SQUALEN_PHYTOEN_SYN_2"/>
    <property type="match status" value="1"/>
</dbReference>
<accession>A0A6I4SVK5</accession>
<dbReference type="InterPro" id="IPR002060">
    <property type="entry name" value="Squ/phyt_synthse"/>
</dbReference>
<evidence type="ECO:0000313" key="2">
    <source>
        <dbReference type="EMBL" id="MXO60134.1"/>
    </source>
</evidence>
<dbReference type="OrthoDB" id="9807580at2"/>
<protein>
    <submittedName>
        <fullName evidence="2">Phytoene/squalene synthase family protein</fullName>
    </submittedName>
</protein>
<evidence type="ECO:0000256" key="1">
    <source>
        <dbReference type="ARBA" id="ARBA00022679"/>
    </source>
</evidence>
<dbReference type="InterPro" id="IPR019845">
    <property type="entry name" value="Squalene/phytoene_synthase_CS"/>
</dbReference>
<name>A0A6I4SVK5_9SPHN</name>
<keyword evidence="1" id="KW-0808">Transferase</keyword>
<proteinExistence type="predicted"/>
<dbReference type="InterPro" id="IPR008949">
    <property type="entry name" value="Isoprenoid_synthase_dom_sf"/>
</dbReference>
<comment type="caution">
    <text evidence="2">The sequence shown here is derived from an EMBL/GenBank/DDBJ whole genome shotgun (WGS) entry which is preliminary data.</text>
</comment>
<dbReference type="CDD" id="cd00683">
    <property type="entry name" value="Trans_IPPS_HH"/>
    <property type="match status" value="1"/>
</dbReference>
<gene>
    <name evidence="2" type="ORF">GRI89_11350</name>
</gene>
<organism evidence="2 3">
    <name type="scientific">Croceibacterium salegens</name>
    <dbReference type="NCBI Taxonomy" id="1737568"/>
    <lineage>
        <taxon>Bacteria</taxon>
        <taxon>Pseudomonadati</taxon>
        <taxon>Pseudomonadota</taxon>
        <taxon>Alphaproteobacteria</taxon>
        <taxon>Sphingomonadales</taxon>
        <taxon>Erythrobacteraceae</taxon>
        <taxon>Croceibacterium</taxon>
    </lineage>
</organism>
<dbReference type="GO" id="GO:0016117">
    <property type="term" value="P:carotenoid biosynthetic process"/>
    <property type="evidence" value="ECO:0007669"/>
    <property type="project" value="UniProtKB-ARBA"/>
</dbReference>
<dbReference type="SFLD" id="SFLDG01018">
    <property type="entry name" value="Squalene/Phytoene_Synthase_Lik"/>
    <property type="match status" value="1"/>
</dbReference>
<dbReference type="Pfam" id="PF00494">
    <property type="entry name" value="SQS_PSY"/>
    <property type="match status" value="1"/>
</dbReference>
<dbReference type="GO" id="GO:0051996">
    <property type="term" value="F:squalene synthase [NAD(P)H] activity"/>
    <property type="evidence" value="ECO:0007669"/>
    <property type="project" value="InterPro"/>
</dbReference>
<reference evidence="2 3" key="1">
    <citation type="submission" date="2019-12" db="EMBL/GenBank/DDBJ databases">
        <title>Genomic-based taxomic classification of the family Erythrobacteraceae.</title>
        <authorList>
            <person name="Xu L."/>
        </authorList>
    </citation>
    <scope>NUCLEOTIDE SEQUENCE [LARGE SCALE GENOMIC DNA]</scope>
    <source>
        <strain evidence="2 3">MCCC 1K01500</strain>
    </source>
</reference>
<dbReference type="Gene3D" id="1.10.600.10">
    <property type="entry name" value="Farnesyl Diphosphate Synthase"/>
    <property type="match status" value="1"/>
</dbReference>
<dbReference type="InterPro" id="IPR044843">
    <property type="entry name" value="Trans_IPPS_bact-type"/>
</dbReference>
<sequence>MVSSSIIRQTPRQVGGGRERAALVRQAKKSITRGSKSFSLASKLFDRATRERVWLLYAWCRRCDDIADGQDHGASILKLDDATTKQRVLAIRILTERALQGQPTAELAFDAFNQVSAECRLTQEEANDVIEGFALDAQGWRPRTEEDLMRYCFHVAGAVGVMMAKVMGVSGEDHETLDRACDLGLAFQLVNIARDVSDDDAAGRCYIPLEWQAEADLPPGMRLRPEYREQLVALVARMLDIAEQHEAAARFGANGLRFRQRWAVLSAAGIYGAIGRKVRAAGPHAWDHRIHTSAWSKLGFVARGFVDAIRGAPEPEVWPKHTRGSLMTAARMAGPPAPMPMTPLPDEA</sequence>
<dbReference type="Proteomes" id="UP000433652">
    <property type="component" value="Unassembled WGS sequence"/>
</dbReference>
<dbReference type="EMBL" id="WTYM01000045">
    <property type="protein sequence ID" value="MXO60134.1"/>
    <property type="molecule type" value="Genomic_DNA"/>
</dbReference>
<dbReference type="SUPFAM" id="SSF48576">
    <property type="entry name" value="Terpenoid synthases"/>
    <property type="match status" value="1"/>
</dbReference>
<dbReference type="InterPro" id="IPR033904">
    <property type="entry name" value="Trans_IPPS_HH"/>
</dbReference>
<evidence type="ECO:0000313" key="3">
    <source>
        <dbReference type="Proteomes" id="UP000433652"/>
    </source>
</evidence>
<dbReference type="PROSITE" id="PS01044">
    <property type="entry name" value="SQUALEN_PHYTOEN_SYN_1"/>
    <property type="match status" value="1"/>
</dbReference>
<dbReference type="GO" id="GO:0004311">
    <property type="term" value="F:geranylgeranyl diphosphate synthase activity"/>
    <property type="evidence" value="ECO:0007669"/>
    <property type="project" value="InterPro"/>
</dbReference>
<keyword evidence="3" id="KW-1185">Reference proteome</keyword>